<evidence type="ECO:0000313" key="2">
    <source>
        <dbReference type="EMBL" id="THB60134.1"/>
    </source>
</evidence>
<dbReference type="EMBL" id="SDGV01000038">
    <property type="protein sequence ID" value="THB60134.1"/>
    <property type="molecule type" value="Genomic_DNA"/>
</dbReference>
<dbReference type="RefSeq" id="WP_136137895.1">
    <property type="nucleotide sequence ID" value="NZ_SDGV01000038.1"/>
</dbReference>
<keyword evidence="1" id="KW-1133">Transmembrane helix</keyword>
<accession>A0A4S3AZB4</accession>
<keyword evidence="3" id="KW-1185">Reference proteome</keyword>
<organism evidence="2 3">
    <name type="scientific">Vagococcus silagei</name>
    <dbReference type="NCBI Taxonomy" id="2508885"/>
    <lineage>
        <taxon>Bacteria</taxon>
        <taxon>Bacillati</taxon>
        <taxon>Bacillota</taxon>
        <taxon>Bacilli</taxon>
        <taxon>Lactobacillales</taxon>
        <taxon>Enterococcaceae</taxon>
        <taxon>Vagococcus</taxon>
    </lineage>
</organism>
<keyword evidence="1" id="KW-0472">Membrane</keyword>
<feature type="transmembrane region" description="Helical" evidence="1">
    <location>
        <begin position="42"/>
        <end position="58"/>
    </location>
</feature>
<dbReference type="AlphaFoldDB" id="A0A4S3AZB4"/>
<dbReference type="Proteomes" id="UP000310506">
    <property type="component" value="Unassembled WGS sequence"/>
</dbReference>
<comment type="caution">
    <text evidence="2">The sequence shown here is derived from an EMBL/GenBank/DDBJ whole genome shotgun (WGS) entry which is preliminary data.</text>
</comment>
<proteinExistence type="predicted"/>
<keyword evidence="1" id="KW-0812">Transmembrane</keyword>
<sequence>MNLTKLEKQCYMLTSIGCGILIVLLLIQSVKNVGTTTINDTVLLFILVVCSQICASLARDRKNSNNI</sequence>
<evidence type="ECO:0000256" key="1">
    <source>
        <dbReference type="SAM" id="Phobius"/>
    </source>
</evidence>
<name>A0A4S3AZB4_9ENTE</name>
<evidence type="ECO:0000313" key="3">
    <source>
        <dbReference type="Proteomes" id="UP000310506"/>
    </source>
</evidence>
<protein>
    <submittedName>
        <fullName evidence="2">Uncharacterized protein</fullName>
    </submittedName>
</protein>
<feature type="transmembrane region" description="Helical" evidence="1">
    <location>
        <begin position="12"/>
        <end position="30"/>
    </location>
</feature>
<gene>
    <name evidence="2" type="ORF">ESZ54_12015</name>
</gene>
<reference evidence="2 3" key="1">
    <citation type="submission" date="2019-01" db="EMBL/GenBank/DDBJ databases">
        <title>Vagococcus silagei sp. nov. isolated from brewer's grain.</title>
        <authorList>
            <person name="Guu J.-R."/>
        </authorList>
    </citation>
    <scope>NUCLEOTIDE SEQUENCE [LARGE SCALE GENOMIC DNA]</scope>
    <source>
        <strain evidence="2 3">2B-2</strain>
    </source>
</reference>